<reference evidence="1 2" key="1">
    <citation type="submission" date="2020-12" db="EMBL/GenBank/DDBJ databases">
        <title>Draft genome sequences of nine environmental bacterial isolates colonizing plastic.</title>
        <authorList>
            <person name="Borre I."/>
            <person name="Sonnenschein E.C."/>
        </authorList>
    </citation>
    <scope>NUCLEOTIDE SEQUENCE [LARGE SCALE GENOMIC DNA]</scope>
    <source>
        <strain evidence="1 2">IB30</strain>
    </source>
</reference>
<dbReference type="EMBL" id="JAEILT010000014">
    <property type="protein sequence ID" value="MBJ2136885.1"/>
    <property type="molecule type" value="Genomic_DNA"/>
</dbReference>
<protein>
    <submittedName>
        <fullName evidence="1">Uncharacterized protein</fullName>
    </submittedName>
</protein>
<evidence type="ECO:0000313" key="2">
    <source>
        <dbReference type="Proteomes" id="UP000649232"/>
    </source>
</evidence>
<sequence length="62" mass="6826">MTYYRLQFSIFEVGLPDALTGMSGQGEVIYMDVTFRRSGTEVGFKYGSKKLAGGGFFLVTLS</sequence>
<evidence type="ECO:0000313" key="1">
    <source>
        <dbReference type="EMBL" id="MBJ2136885.1"/>
    </source>
</evidence>
<comment type="caution">
    <text evidence="1">The sequence shown here is derived from an EMBL/GenBank/DDBJ whole genome shotgun (WGS) entry which is preliminary data.</text>
</comment>
<organism evidence="1 2">
    <name type="scientific">Paraglaciecola chathamensis</name>
    <dbReference type="NCBI Taxonomy" id="368405"/>
    <lineage>
        <taxon>Bacteria</taxon>
        <taxon>Pseudomonadati</taxon>
        <taxon>Pseudomonadota</taxon>
        <taxon>Gammaproteobacteria</taxon>
        <taxon>Alteromonadales</taxon>
        <taxon>Alteromonadaceae</taxon>
        <taxon>Paraglaciecola</taxon>
    </lineage>
</organism>
<proteinExistence type="predicted"/>
<accession>A0ABS0WEH5</accession>
<name>A0ABS0WEH5_9ALTE</name>
<dbReference type="RefSeq" id="WP_083880198.1">
    <property type="nucleotide sequence ID" value="NZ_JAEILT010000014.1"/>
</dbReference>
<dbReference type="Proteomes" id="UP000649232">
    <property type="component" value="Unassembled WGS sequence"/>
</dbReference>
<gene>
    <name evidence="1" type="ORF">JEU11_10510</name>
</gene>